<dbReference type="Pfam" id="PF00664">
    <property type="entry name" value="ABC_membrane"/>
    <property type="match status" value="1"/>
</dbReference>
<feature type="transmembrane region" description="Helical" evidence="8">
    <location>
        <begin position="145"/>
        <end position="173"/>
    </location>
</feature>
<comment type="subcellular location">
    <subcellularLocation>
        <location evidence="1">Membrane</location>
        <topology evidence="1">Multi-pass membrane protein</topology>
    </subcellularLocation>
</comment>
<dbReference type="SUPFAM" id="SSF90123">
    <property type="entry name" value="ABC transporter transmembrane region"/>
    <property type="match status" value="1"/>
</dbReference>
<dbReference type="InterPro" id="IPR036640">
    <property type="entry name" value="ABC1_TM_sf"/>
</dbReference>
<evidence type="ECO:0000259" key="9">
    <source>
        <dbReference type="PROSITE" id="PS50893"/>
    </source>
</evidence>
<feature type="domain" description="ABC transporter" evidence="9">
    <location>
        <begin position="339"/>
        <end position="570"/>
    </location>
</feature>
<evidence type="ECO:0000256" key="2">
    <source>
        <dbReference type="ARBA" id="ARBA00022692"/>
    </source>
</evidence>
<dbReference type="GO" id="GO:0005524">
    <property type="term" value="F:ATP binding"/>
    <property type="evidence" value="ECO:0007669"/>
    <property type="project" value="UniProtKB-KW"/>
</dbReference>
<dbReference type="GO" id="GO:0016020">
    <property type="term" value="C:membrane"/>
    <property type="evidence" value="ECO:0007669"/>
    <property type="project" value="UniProtKB-SubCell"/>
</dbReference>
<evidence type="ECO:0000256" key="4">
    <source>
        <dbReference type="ARBA" id="ARBA00022840"/>
    </source>
</evidence>
<evidence type="ECO:0000256" key="1">
    <source>
        <dbReference type="ARBA" id="ARBA00004141"/>
    </source>
</evidence>
<dbReference type="Pfam" id="PF00005">
    <property type="entry name" value="ABC_tran"/>
    <property type="match status" value="1"/>
</dbReference>
<dbReference type="AlphaFoldDB" id="A0A6J6DK34"/>
<dbReference type="PROSITE" id="PS00211">
    <property type="entry name" value="ABC_TRANSPORTER_1"/>
    <property type="match status" value="1"/>
</dbReference>
<feature type="compositionally biased region" description="Polar residues" evidence="7">
    <location>
        <begin position="586"/>
        <end position="595"/>
    </location>
</feature>
<dbReference type="InterPro" id="IPR003439">
    <property type="entry name" value="ABC_transporter-like_ATP-bd"/>
</dbReference>
<dbReference type="GO" id="GO:0015421">
    <property type="term" value="F:ABC-type oligopeptide transporter activity"/>
    <property type="evidence" value="ECO:0007669"/>
    <property type="project" value="TreeGrafter"/>
</dbReference>
<feature type="transmembrane region" description="Helical" evidence="8">
    <location>
        <begin position="65"/>
        <end position="90"/>
    </location>
</feature>
<dbReference type="InterPro" id="IPR027417">
    <property type="entry name" value="P-loop_NTPase"/>
</dbReference>
<name>A0A6J6DK34_9ZZZZ</name>
<keyword evidence="2 8" id="KW-0812">Transmembrane</keyword>
<dbReference type="PROSITE" id="PS50893">
    <property type="entry name" value="ABC_TRANSPORTER_2"/>
    <property type="match status" value="1"/>
</dbReference>
<dbReference type="PANTHER" id="PTHR43394:SF1">
    <property type="entry name" value="ATP-BINDING CASSETTE SUB-FAMILY B MEMBER 10, MITOCHONDRIAL"/>
    <property type="match status" value="1"/>
</dbReference>
<keyword evidence="3" id="KW-0547">Nucleotide-binding</keyword>
<sequence>MGSTSTSRWRALVALLRPDARRWVGLGVLLAISSALTLAGPLVVRRIVDDADAGATRSQLVQLALVFLAIALLAQLIAVVVTWFATVTAWRTVNELRLDLTRHVLGLDHEFHRTHTPGELIQRVDGDVTSVSDFLGRVVPRAAGAAFVVVGMLGVLAVVDLRIALGALVYVIVSGWAVVRGRHRAVGESSEEMGSLARLFGGIEERLTASEDLRANGASTHAMWGFVEDSSVAMASAVRRERAFLRMWWMVQGSVATGSVVALLAGTALVSAGAITVGTAFLLFQYVLLLSRPLEDVVDQLETVQKANGAMVRVIDLLAVRSTIVDAGTVSPPPGALQVELRRVGFDYGDDQPVLAEVDLAFTARRSVGILGRTGSGKTTMSRLVLRLVEPTTGTVLLGGVPIGDVPLDELRRRVALVPQEVELFSGSVRDNVTLFDPAPTDADVEAALRRAGLGALAEAGIHRPLGPGGAGLSAGEAQLLAFARVWLRDPDLLVLDEATARVDPNTEARLEAATRELMRGRTTLVIAHRLATLRHVDEIVVLDHGRVVEHGERSALVADPSSRFHRLLTLGLDDTSDGGEDRPGPTTTGAGVVR</sequence>
<proteinExistence type="predicted"/>
<feature type="transmembrane region" description="Helical" evidence="8">
    <location>
        <begin position="23"/>
        <end position="44"/>
    </location>
</feature>
<evidence type="ECO:0000259" key="10">
    <source>
        <dbReference type="PROSITE" id="PS50929"/>
    </source>
</evidence>
<accession>A0A6J6DK34</accession>
<dbReference type="SUPFAM" id="SSF52540">
    <property type="entry name" value="P-loop containing nucleoside triphosphate hydrolases"/>
    <property type="match status" value="1"/>
</dbReference>
<keyword evidence="5 8" id="KW-1133">Transmembrane helix</keyword>
<dbReference type="InterPro" id="IPR011527">
    <property type="entry name" value="ABC1_TM_dom"/>
</dbReference>
<dbReference type="InterPro" id="IPR017871">
    <property type="entry name" value="ABC_transporter-like_CS"/>
</dbReference>
<evidence type="ECO:0000256" key="7">
    <source>
        <dbReference type="SAM" id="MobiDB-lite"/>
    </source>
</evidence>
<reference evidence="11" key="1">
    <citation type="submission" date="2020-05" db="EMBL/GenBank/DDBJ databases">
        <authorList>
            <person name="Chiriac C."/>
            <person name="Salcher M."/>
            <person name="Ghai R."/>
            <person name="Kavagutti S V."/>
        </authorList>
    </citation>
    <scope>NUCLEOTIDE SEQUENCE</scope>
</reference>
<dbReference type="Gene3D" id="1.20.1560.10">
    <property type="entry name" value="ABC transporter type 1, transmembrane domain"/>
    <property type="match status" value="1"/>
</dbReference>
<dbReference type="PROSITE" id="PS50929">
    <property type="entry name" value="ABC_TM1F"/>
    <property type="match status" value="1"/>
</dbReference>
<dbReference type="InterPro" id="IPR039421">
    <property type="entry name" value="Type_1_exporter"/>
</dbReference>
<evidence type="ECO:0000313" key="11">
    <source>
        <dbReference type="EMBL" id="CAB4564400.1"/>
    </source>
</evidence>
<evidence type="ECO:0000256" key="5">
    <source>
        <dbReference type="ARBA" id="ARBA00022989"/>
    </source>
</evidence>
<dbReference type="GO" id="GO:0016887">
    <property type="term" value="F:ATP hydrolysis activity"/>
    <property type="evidence" value="ECO:0007669"/>
    <property type="project" value="InterPro"/>
</dbReference>
<feature type="domain" description="ABC transmembrane type-1" evidence="10">
    <location>
        <begin position="24"/>
        <end position="306"/>
    </location>
</feature>
<feature type="region of interest" description="Disordered" evidence="7">
    <location>
        <begin position="575"/>
        <end position="595"/>
    </location>
</feature>
<evidence type="ECO:0000256" key="6">
    <source>
        <dbReference type="ARBA" id="ARBA00023136"/>
    </source>
</evidence>
<gene>
    <name evidence="11" type="ORF">UFOPK1493_01997</name>
</gene>
<organism evidence="11">
    <name type="scientific">freshwater metagenome</name>
    <dbReference type="NCBI Taxonomy" id="449393"/>
    <lineage>
        <taxon>unclassified sequences</taxon>
        <taxon>metagenomes</taxon>
        <taxon>ecological metagenomes</taxon>
    </lineage>
</organism>
<dbReference type="EMBL" id="CAEZSR010000071">
    <property type="protein sequence ID" value="CAB4564400.1"/>
    <property type="molecule type" value="Genomic_DNA"/>
</dbReference>
<dbReference type="Gene3D" id="3.40.50.300">
    <property type="entry name" value="P-loop containing nucleotide triphosphate hydrolases"/>
    <property type="match status" value="1"/>
</dbReference>
<dbReference type="SMART" id="SM00382">
    <property type="entry name" value="AAA"/>
    <property type="match status" value="1"/>
</dbReference>
<dbReference type="PANTHER" id="PTHR43394">
    <property type="entry name" value="ATP-DEPENDENT PERMEASE MDL1, MITOCHONDRIAL"/>
    <property type="match status" value="1"/>
</dbReference>
<evidence type="ECO:0000256" key="8">
    <source>
        <dbReference type="SAM" id="Phobius"/>
    </source>
</evidence>
<keyword evidence="4" id="KW-0067">ATP-binding</keyword>
<dbReference type="InterPro" id="IPR003593">
    <property type="entry name" value="AAA+_ATPase"/>
</dbReference>
<dbReference type="CDD" id="cd07346">
    <property type="entry name" value="ABC_6TM_exporters"/>
    <property type="match status" value="1"/>
</dbReference>
<evidence type="ECO:0000256" key="3">
    <source>
        <dbReference type="ARBA" id="ARBA00022741"/>
    </source>
</evidence>
<keyword evidence="6 8" id="KW-0472">Membrane</keyword>
<protein>
    <submittedName>
        <fullName evidence="11">Unannotated protein</fullName>
    </submittedName>
</protein>